<evidence type="ECO:0000313" key="4">
    <source>
        <dbReference type="EMBL" id="UYV82419.1"/>
    </source>
</evidence>
<reference evidence="4 5" key="1">
    <citation type="submission" date="2022-01" db="EMBL/GenBank/DDBJ databases">
        <title>A chromosomal length assembly of Cordylochernes scorpioides.</title>
        <authorList>
            <person name="Zeh D."/>
            <person name="Zeh J."/>
        </authorList>
    </citation>
    <scope>NUCLEOTIDE SEQUENCE [LARGE SCALE GENOMIC DNA]</scope>
    <source>
        <strain evidence="4">IN4F17</strain>
        <tissue evidence="4">Whole Body</tissue>
    </source>
</reference>
<feature type="domain" description="Integrase catalytic" evidence="3">
    <location>
        <begin position="895"/>
        <end position="975"/>
    </location>
</feature>
<dbReference type="EMBL" id="CP092883">
    <property type="protein sequence ID" value="UYV82419.1"/>
    <property type="molecule type" value="Genomic_DNA"/>
</dbReference>
<feature type="domain" description="Protein kinase" evidence="2">
    <location>
        <begin position="368"/>
        <end position="711"/>
    </location>
</feature>
<feature type="compositionally biased region" description="Basic and acidic residues" evidence="1">
    <location>
        <begin position="237"/>
        <end position="288"/>
    </location>
</feature>
<dbReference type="InterPro" id="IPR001584">
    <property type="entry name" value="Integrase_cat-core"/>
</dbReference>
<dbReference type="PROSITE" id="PS50011">
    <property type="entry name" value="PROTEIN_KINASE_DOM"/>
    <property type="match status" value="1"/>
</dbReference>
<dbReference type="InterPro" id="IPR043128">
    <property type="entry name" value="Rev_trsase/Diguanyl_cyclase"/>
</dbReference>
<dbReference type="PROSITE" id="PS50994">
    <property type="entry name" value="INTEGRASE"/>
    <property type="match status" value="1"/>
</dbReference>
<gene>
    <name evidence="4" type="ORF">LAZ67_21002019</name>
</gene>
<dbReference type="InterPro" id="IPR012337">
    <property type="entry name" value="RNaseH-like_sf"/>
</dbReference>
<feature type="compositionally biased region" description="Acidic residues" evidence="1">
    <location>
        <begin position="222"/>
        <end position="236"/>
    </location>
</feature>
<accession>A0ABY6LNI6</accession>
<evidence type="ECO:0000256" key="1">
    <source>
        <dbReference type="SAM" id="MobiDB-lite"/>
    </source>
</evidence>
<feature type="compositionally biased region" description="Acidic residues" evidence="1">
    <location>
        <begin position="1089"/>
        <end position="1104"/>
    </location>
</feature>
<dbReference type="Gene3D" id="1.10.510.10">
    <property type="entry name" value="Transferase(Phosphotransferase) domain 1"/>
    <property type="match status" value="1"/>
</dbReference>
<dbReference type="InterPro" id="IPR050951">
    <property type="entry name" value="Retrovirus_Pol_polyprotein"/>
</dbReference>
<sequence length="1225" mass="139627">MDSPNAQFWKEAMNEEMNSLTENDVYECTTLPPGQKPIDCKWVLKTKLNSKGEITRYKARLVAKGFVQKKGIDYEETFSPVARHDTIRTLLAIAANEDLKLKTNDQLLIIAIYVDDRIIAGTNEQEIKEFLDELMFSFKITSEPLNYFLGIEIERQPDGHGQESTILAALNSFNPNISFTLEIESNQPAGLTIEGLIRAMADQQRLMAKQQRLMMDILFENKDEEDKEEEDDDSEDEPKGDGVKDSEAEPKGDGVKDSEDKPSKSEENPSKSEEIPSRSEDNSSKSEENPSESEENPSKSEDKPSISEDNPSKSEEIPSESEENCTDSKVEKNSVVETEESEIAEVEKKSVEADESRSTMRFDELFWGRKLVPVGKGTWLKCFLREFTDNGGSSVYRIEQISEYRNPNIDHRKNWSYISPRTIKKEINIFDALRTLQGSAQANLCYPKDFWIVRDLGSKHFSNIIEDSEKNNLDLNDMNLSHFVVFHPEYGGKSLKKVLENGKLLPEQLMSILCQICILMGHAELNIGLVHNDISPRNILIRPTAQKVLNYDIGGENYEIPTNNCIAKLKDFEISRLVKNDDPNPNVFYENVSQLIWTHNEMREFNSACEIHTEFIEEISTQDITITKWPEDNFIIDHPESHHRSDERFLKRIEQQEESISEYLRELIYLAINCNFGDMLGTMLRDVAISFELAEINTRELQDKLVVKIFPVNGKDKKGVACYIYDILVAGKDFEDHEQRLDLVFKRLLEKSDNSNVDELSRLPLESSVRESLDEDQALPRKLNGVPFSFREVAYETSRDKILSIVLRNVREGNWKFTRVPRENPLAPYYKIKEELSLKFGCLQRRERVVIPQKLRSLISNDLHEIKMGIVKMKMIARQYFLASMPLATISEWTWPEKPWHRLHLDLAGPIMGIIFLVLVDANSNLIEMFILKDITSKTIISHLREIFARFGLPEFLVTDNGRQFVSGEYEKFTKMNAERYVREFKNSLRKNYGKDDLETNLQIFLFAHKAFPQTVIKESPAELLMKRSLKSRFSNLIPKIGNPLEVFHEAVRRQEQFTTGCEVYFRNYATGPKWKTGEKPVGVSQKEGEEEVPEITSGNEEETDAVHVPSCTPRPGTDAVHVPSCTPKPGTDAVHVPSCTPRPGTAAVHVPSCTPRPGTAAVHVPSCTPRPGTAAVKCPLALLDRGLLLCTCLLALLDRELMLCKCPLTLLDRGLMLCTCLLQS</sequence>
<dbReference type="SUPFAM" id="SSF53098">
    <property type="entry name" value="Ribonuclease H-like"/>
    <property type="match status" value="1"/>
</dbReference>
<feature type="region of interest" description="Disordered" evidence="1">
    <location>
        <begin position="1077"/>
        <end position="1108"/>
    </location>
</feature>
<feature type="region of interest" description="Disordered" evidence="1">
    <location>
        <begin position="221"/>
        <end position="355"/>
    </location>
</feature>
<dbReference type="PANTHER" id="PTHR37984">
    <property type="entry name" value="PROTEIN CBG26694"/>
    <property type="match status" value="1"/>
</dbReference>
<dbReference type="InterPro" id="IPR011009">
    <property type="entry name" value="Kinase-like_dom_sf"/>
</dbReference>
<dbReference type="PANTHER" id="PTHR37984:SF13">
    <property type="entry name" value="RIBONUCLEASE H"/>
    <property type="match status" value="1"/>
</dbReference>
<dbReference type="InterPro" id="IPR000719">
    <property type="entry name" value="Prot_kinase_dom"/>
</dbReference>
<dbReference type="SUPFAM" id="SSF56672">
    <property type="entry name" value="DNA/RNA polymerases"/>
    <property type="match status" value="1"/>
</dbReference>
<evidence type="ECO:0000259" key="3">
    <source>
        <dbReference type="PROSITE" id="PS50994"/>
    </source>
</evidence>
<dbReference type="InterPro" id="IPR043502">
    <property type="entry name" value="DNA/RNA_pol_sf"/>
</dbReference>
<dbReference type="Proteomes" id="UP001235939">
    <property type="component" value="Chromosome 21"/>
</dbReference>
<dbReference type="SUPFAM" id="SSF56112">
    <property type="entry name" value="Protein kinase-like (PK-like)"/>
    <property type="match status" value="1"/>
</dbReference>
<dbReference type="Pfam" id="PF07727">
    <property type="entry name" value="RVT_2"/>
    <property type="match status" value="1"/>
</dbReference>
<feature type="compositionally biased region" description="Basic and acidic residues" evidence="1">
    <location>
        <begin position="296"/>
        <end position="316"/>
    </location>
</feature>
<keyword evidence="5" id="KW-1185">Reference proteome</keyword>
<evidence type="ECO:0000313" key="5">
    <source>
        <dbReference type="Proteomes" id="UP001235939"/>
    </source>
</evidence>
<organism evidence="4 5">
    <name type="scientific">Cordylochernes scorpioides</name>
    <dbReference type="NCBI Taxonomy" id="51811"/>
    <lineage>
        <taxon>Eukaryota</taxon>
        <taxon>Metazoa</taxon>
        <taxon>Ecdysozoa</taxon>
        <taxon>Arthropoda</taxon>
        <taxon>Chelicerata</taxon>
        <taxon>Arachnida</taxon>
        <taxon>Pseudoscorpiones</taxon>
        <taxon>Cheliferoidea</taxon>
        <taxon>Chernetidae</taxon>
        <taxon>Cordylochernes</taxon>
    </lineage>
</organism>
<dbReference type="InterPro" id="IPR013103">
    <property type="entry name" value="RVT_2"/>
</dbReference>
<proteinExistence type="predicted"/>
<evidence type="ECO:0000259" key="2">
    <source>
        <dbReference type="PROSITE" id="PS50011"/>
    </source>
</evidence>
<dbReference type="Gene3D" id="3.30.70.270">
    <property type="match status" value="1"/>
</dbReference>
<dbReference type="PROSITE" id="PS00109">
    <property type="entry name" value="PROTEIN_KINASE_TYR"/>
    <property type="match status" value="1"/>
</dbReference>
<feature type="compositionally biased region" description="Basic and acidic residues" evidence="1">
    <location>
        <begin position="345"/>
        <end position="355"/>
    </location>
</feature>
<dbReference type="InterPro" id="IPR008266">
    <property type="entry name" value="Tyr_kinase_AS"/>
</dbReference>
<dbReference type="Gene3D" id="3.30.420.10">
    <property type="entry name" value="Ribonuclease H-like superfamily/Ribonuclease H"/>
    <property type="match status" value="1"/>
</dbReference>
<name>A0ABY6LNI6_9ARAC</name>
<dbReference type="InterPro" id="IPR036397">
    <property type="entry name" value="RNaseH_sf"/>
</dbReference>
<protein>
    <submittedName>
        <fullName evidence="4">K02A2.6-like</fullName>
    </submittedName>
</protein>